<dbReference type="AlphaFoldDB" id="A0A8J3M7Y8"/>
<dbReference type="RefSeq" id="WP_189680057.1">
    <property type="nucleotide sequence ID" value="NZ_BNCJ01000004.1"/>
</dbReference>
<sequence length="291" mass="33152">MRVIVHTGAHFTDDDRLTKCLLNNKEDFSRRGIAVPGPGKYRTLLKETFAALDGAAPGEEAREVLIDAILDEEDAERMILSNQHFFGSPRFAIGKGGFYPQAVPRMRQLMRLFHADQVEMCIAICNPATFVPSVLRKANRQQQTDLLKRVPPTSLRWSELLARLRAELPELPITVWCNEDSPLLWPEIIRALAGLPAGTRINGGFDLLRDIMTQEGMTRFRAYLAEHPDLTDSQKRRVMIAFLDKFAIPEALEEELDLPDWSEELVDELTRRYDDDLARIARLKGVRLMTL</sequence>
<keyword evidence="2" id="KW-1185">Reference proteome</keyword>
<name>A0A8J3M7Y8_9RHOB</name>
<dbReference type="Proteomes" id="UP000626220">
    <property type="component" value="Unassembled WGS sequence"/>
</dbReference>
<evidence type="ECO:0000313" key="1">
    <source>
        <dbReference type="EMBL" id="GHF49323.1"/>
    </source>
</evidence>
<organism evidence="1 2">
    <name type="scientific">Seohaeicola zhoushanensis</name>
    <dbReference type="NCBI Taxonomy" id="1569283"/>
    <lineage>
        <taxon>Bacteria</taxon>
        <taxon>Pseudomonadati</taxon>
        <taxon>Pseudomonadota</taxon>
        <taxon>Alphaproteobacteria</taxon>
        <taxon>Rhodobacterales</taxon>
        <taxon>Roseobacteraceae</taxon>
        <taxon>Seohaeicola</taxon>
    </lineage>
</organism>
<dbReference type="EMBL" id="BNCJ01000004">
    <property type="protein sequence ID" value="GHF49323.1"/>
    <property type="molecule type" value="Genomic_DNA"/>
</dbReference>
<proteinExistence type="predicted"/>
<evidence type="ECO:0000313" key="2">
    <source>
        <dbReference type="Proteomes" id="UP000626220"/>
    </source>
</evidence>
<reference evidence="1" key="2">
    <citation type="submission" date="2020-09" db="EMBL/GenBank/DDBJ databases">
        <authorList>
            <person name="Sun Q."/>
            <person name="Kim S."/>
        </authorList>
    </citation>
    <scope>NUCLEOTIDE SEQUENCE</scope>
    <source>
        <strain evidence="1">KCTC 42650</strain>
    </source>
</reference>
<reference evidence="1" key="1">
    <citation type="journal article" date="2014" name="Int. J. Syst. Evol. Microbiol.">
        <title>Complete genome sequence of Corynebacterium casei LMG S-19264T (=DSM 44701T), isolated from a smear-ripened cheese.</title>
        <authorList>
            <consortium name="US DOE Joint Genome Institute (JGI-PGF)"/>
            <person name="Walter F."/>
            <person name="Albersmeier A."/>
            <person name="Kalinowski J."/>
            <person name="Ruckert C."/>
        </authorList>
    </citation>
    <scope>NUCLEOTIDE SEQUENCE</scope>
    <source>
        <strain evidence="1">KCTC 42650</strain>
    </source>
</reference>
<accession>A0A8J3M7Y8</accession>
<gene>
    <name evidence="1" type="ORF">GCM10017056_21230</name>
</gene>
<protein>
    <submittedName>
        <fullName evidence="1">Uncharacterized protein</fullName>
    </submittedName>
</protein>
<comment type="caution">
    <text evidence="1">The sequence shown here is derived from an EMBL/GenBank/DDBJ whole genome shotgun (WGS) entry which is preliminary data.</text>
</comment>